<dbReference type="GO" id="GO:0003730">
    <property type="term" value="F:mRNA 3'-UTR binding"/>
    <property type="evidence" value="ECO:0007669"/>
    <property type="project" value="TreeGrafter"/>
</dbReference>
<reference evidence="4 5" key="1">
    <citation type="submission" date="2022-05" db="EMBL/GenBank/DDBJ databases">
        <title>A multi-omics perspective on studying reproductive biology in Daphnia sinensis.</title>
        <authorList>
            <person name="Jia J."/>
        </authorList>
    </citation>
    <scope>NUCLEOTIDE SEQUENCE [LARGE SCALE GENOMIC DNA]</scope>
    <source>
        <strain evidence="4 5">WSL</strain>
    </source>
</reference>
<dbReference type="PANTHER" id="PTHR12962">
    <property type="entry name" value="CALCIUM-REGULATED HEAT STABLE PROTEIN CRHSP-24-RELATED"/>
    <property type="match status" value="1"/>
</dbReference>
<name>A0AAD5KW44_9CRUS</name>
<dbReference type="PROSITE" id="PS00352">
    <property type="entry name" value="CSD_1"/>
    <property type="match status" value="1"/>
</dbReference>
<dbReference type="InterPro" id="IPR002059">
    <property type="entry name" value="CSP_DNA-bd"/>
</dbReference>
<dbReference type="InterPro" id="IPR011129">
    <property type="entry name" value="CSD"/>
</dbReference>
<sequence length="161" mass="17517">MSESKDQNVEDASSCLGLGNGVPSSTIGGESPSAALLPNPIITKRTRTQSMLELALDNPVENGVIKSFCRVKGHGFIKKNDGDEIFVHVSDIDGEYVPRIGDEVSFRKLLVPPKLEKFQAVHVQITNFTPEVHQRWTSALTAEESHEGSRPTSPSSMNVDS</sequence>
<dbReference type="SUPFAM" id="SSF50249">
    <property type="entry name" value="Nucleic acid-binding proteins"/>
    <property type="match status" value="1"/>
</dbReference>
<dbReference type="GO" id="GO:0043488">
    <property type="term" value="P:regulation of mRNA stability"/>
    <property type="evidence" value="ECO:0007669"/>
    <property type="project" value="TreeGrafter"/>
</dbReference>
<organism evidence="4 5">
    <name type="scientific">Daphnia sinensis</name>
    <dbReference type="NCBI Taxonomy" id="1820382"/>
    <lineage>
        <taxon>Eukaryota</taxon>
        <taxon>Metazoa</taxon>
        <taxon>Ecdysozoa</taxon>
        <taxon>Arthropoda</taxon>
        <taxon>Crustacea</taxon>
        <taxon>Branchiopoda</taxon>
        <taxon>Diplostraca</taxon>
        <taxon>Cladocera</taxon>
        <taxon>Anomopoda</taxon>
        <taxon>Daphniidae</taxon>
        <taxon>Daphnia</taxon>
        <taxon>Daphnia similis group</taxon>
    </lineage>
</organism>
<dbReference type="SMART" id="SM00357">
    <property type="entry name" value="CSP"/>
    <property type="match status" value="1"/>
</dbReference>
<gene>
    <name evidence="4" type="ORF">GHT06_012669</name>
</gene>
<dbReference type="Proteomes" id="UP000820818">
    <property type="component" value="Linkage Group LG3"/>
</dbReference>
<dbReference type="InterPro" id="IPR019844">
    <property type="entry name" value="CSD_CS"/>
</dbReference>
<keyword evidence="5" id="KW-1185">Reference proteome</keyword>
<evidence type="ECO:0000313" key="5">
    <source>
        <dbReference type="Proteomes" id="UP000820818"/>
    </source>
</evidence>
<comment type="caution">
    <text evidence="4">The sequence shown here is derived from an EMBL/GenBank/DDBJ whole genome shotgun (WGS) entry which is preliminary data.</text>
</comment>
<accession>A0AAD5KW44</accession>
<dbReference type="InterPro" id="IPR012340">
    <property type="entry name" value="NA-bd_OB-fold"/>
</dbReference>
<dbReference type="GO" id="GO:0005737">
    <property type="term" value="C:cytoplasm"/>
    <property type="evidence" value="ECO:0007669"/>
    <property type="project" value="TreeGrafter"/>
</dbReference>
<dbReference type="InterPro" id="IPR052069">
    <property type="entry name" value="Ca-reg_mRNA-binding_domain"/>
</dbReference>
<dbReference type="AlphaFoldDB" id="A0AAD5KW44"/>
<protein>
    <recommendedName>
        <fullName evidence="3">CSD domain-containing protein</fullName>
    </recommendedName>
</protein>
<dbReference type="Gene3D" id="2.40.50.140">
    <property type="entry name" value="Nucleic acid-binding proteins"/>
    <property type="match status" value="1"/>
</dbReference>
<evidence type="ECO:0000256" key="1">
    <source>
        <dbReference type="ARBA" id="ARBA00022553"/>
    </source>
</evidence>
<dbReference type="PROSITE" id="PS51857">
    <property type="entry name" value="CSD_2"/>
    <property type="match status" value="1"/>
</dbReference>
<dbReference type="Pfam" id="PF00313">
    <property type="entry name" value="CSD"/>
    <property type="match status" value="1"/>
</dbReference>
<evidence type="ECO:0000259" key="3">
    <source>
        <dbReference type="PROSITE" id="PS51857"/>
    </source>
</evidence>
<dbReference type="FunFam" id="2.40.50.140:FF:000086">
    <property type="entry name" value="Cold shock domain-containing protein C2"/>
    <property type="match status" value="1"/>
</dbReference>
<proteinExistence type="predicted"/>
<feature type="region of interest" description="Disordered" evidence="2">
    <location>
        <begin position="141"/>
        <end position="161"/>
    </location>
</feature>
<feature type="compositionally biased region" description="Polar residues" evidence="2">
    <location>
        <begin position="150"/>
        <end position="161"/>
    </location>
</feature>
<dbReference type="PANTHER" id="PTHR12962:SF1">
    <property type="entry name" value="COLD SHOCK DOMAIN-CONTAINING PROTEIN CG9705"/>
    <property type="match status" value="1"/>
</dbReference>
<evidence type="ECO:0000313" key="4">
    <source>
        <dbReference type="EMBL" id="KAI9561709.1"/>
    </source>
</evidence>
<feature type="region of interest" description="Disordered" evidence="2">
    <location>
        <begin position="1"/>
        <end position="31"/>
    </location>
</feature>
<dbReference type="EMBL" id="WJBH02000003">
    <property type="protein sequence ID" value="KAI9561709.1"/>
    <property type="molecule type" value="Genomic_DNA"/>
</dbReference>
<feature type="domain" description="CSD" evidence="3">
    <location>
        <begin position="60"/>
        <end position="125"/>
    </location>
</feature>
<keyword evidence="1" id="KW-0597">Phosphoprotein</keyword>
<evidence type="ECO:0000256" key="2">
    <source>
        <dbReference type="SAM" id="MobiDB-lite"/>
    </source>
</evidence>